<keyword evidence="10" id="KW-1185">Reference proteome</keyword>
<evidence type="ECO:0000313" key="10">
    <source>
        <dbReference type="Proteomes" id="UP000274429"/>
    </source>
</evidence>
<dbReference type="GO" id="GO:0072594">
    <property type="term" value="P:establishment of protein localization to organelle"/>
    <property type="evidence" value="ECO:0007669"/>
    <property type="project" value="TreeGrafter"/>
</dbReference>
<reference evidence="9 10" key="2">
    <citation type="submission" date="2018-11" db="EMBL/GenBank/DDBJ databases">
        <authorList>
            <consortium name="Pathogen Informatics"/>
        </authorList>
    </citation>
    <scope>NUCLEOTIDE SEQUENCE [LARGE SCALE GENOMIC DNA]</scope>
</reference>
<proteinExistence type="predicted"/>
<name>A0A0R3WNI0_HYDTA</name>
<feature type="chain" id="PRO_5043132935" evidence="8">
    <location>
        <begin position="25"/>
        <end position="268"/>
    </location>
</feature>
<reference evidence="11" key="1">
    <citation type="submission" date="2017-02" db="UniProtKB">
        <authorList>
            <consortium name="WormBaseParasite"/>
        </authorList>
    </citation>
    <scope>IDENTIFICATION</scope>
</reference>
<dbReference type="WBParaSite" id="TTAC_0000231801-mRNA-1">
    <property type="protein sequence ID" value="TTAC_0000231801-mRNA-1"/>
    <property type="gene ID" value="TTAC_0000231801"/>
</dbReference>
<evidence type="ECO:0000256" key="3">
    <source>
        <dbReference type="ARBA" id="ARBA00022729"/>
    </source>
</evidence>
<keyword evidence="3 8" id="KW-0732">Signal</keyword>
<evidence type="ECO:0000256" key="1">
    <source>
        <dbReference type="ARBA" id="ARBA00004251"/>
    </source>
</evidence>
<comment type="subcellular location">
    <subcellularLocation>
        <location evidence="1">Cell membrane</location>
        <topology evidence="1">Single-pass type I membrane protein</topology>
    </subcellularLocation>
</comment>
<keyword evidence="2 7" id="KW-0812">Transmembrane</keyword>
<feature type="signal peptide" evidence="8">
    <location>
        <begin position="1"/>
        <end position="24"/>
    </location>
</feature>
<dbReference type="PANTHER" id="PTHR11506">
    <property type="entry name" value="LYSOSOME-ASSOCIATED MEMBRANE GLYCOPROTEIN"/>
    <property type="match status" value="1"/>
</dbReference>
<keyword evidence="5 7" id="KW-0472">Membrane</keyword>
<organism evidence="11">
    <name type="scientific">Hydatigena taeniaeformis</name>
    <name type="common">Feline tapeworm</name>
    <name type="synonym">Taenia taeniaeformis</name>
    <dbReference type="NCBI Taxonomy" id="6205"/>
    <lineage>
        <taxon>Eukaryota</taxon>
        <taxon>Metazoa</taxon>
        <taxon>Spiralia</taxon>
        <taxon>Lophotrochozoa</taxon>
        <taxon>Platyhelminthes</taxon>
        <taxon>Cestoda</taxon>
        <taxon>Eucestoda</taxon>
        <taxon>Cyclophyllidea</taxon>
        <taxon>Taeniidae</taxon>
        <taxon>Hydatigera</taxon>
    </lineage>
</organism>
<dbReference type="GO" id="GO:0005886">
    <property type="term" value="C:plasma membrane"/>
    <property type="evidence" value="ECO:0007669"/>
    <property type="project" value="TreeGrafter"/>
</dbReference>
<evidence type="ECO:0000256" key="7">
    <source>
        <dbReference type="SAM" id="Phobius"/>
    </source>
</evidence>
<evidence type="ECO:0000313" key="11">
    <source>
        <dbReference type="WBParaSite" id="TTAC_0000231801-mRNA-1"/>
    </source>
</evidence>
<keyword evidence="4 7" id="KW-1133">Transmembrane helix</keyword>
<feature type="transmembrane region" description="Helical" evidence="7">
    <location>
        <begin position="234"/>
        <end position="256"/>
    </location>
</feature>
<dbReference type="EMBL" id="UYWX01000945">
    <property type="protein sequence ID" value="VDM19580.1"/>
    <property type="molecule type" value="Genomic_DNA"/>
</dbReference>
<evidence type="ECO:0000313" key="9">
    <source>
        <dbReference type="EMBL" id="VDM19580.1"/>
    </source>
</evidence>
<dbReference type="OrthoDB" id="6232933at2759"/>
<dbReference type="GO" id="GO:0031902">
    <property type="term" value="C:late endosome membrane"/>
    <property type="evidence" value="ECO:0007669"/>
    <property type="project" value="TreeGrafter"/>
</dbReference>
<keyword evidence="6" id="KW-0325">Glycoprotein</keyword>
<dbReference type="PANTHER" id="PTHR11506:SF35">
    <property type="entry name" value="LYSOSOME-ASSOCIATED MEMBRANE GLYCOPROTEIN 5"/>
    <property type="match status" value="1"/>
</dbReference>
<evidence type="ECO:0000256" key="2">
    <source>
        <dbReference type="ARBA" id="ARBA00022692"/>
    </source>
</evidence>
<evidence type="ECO:0000256" key="5">
    <source>
        <dbReference type="ARBA" id="ARBA00023136"/>
    </source>
</evidence>
<evidence type="ECO:0000256" key="6">
    <source>
        <dbReference type="ARBA" id="ARBA00023180"/>
    </source>
</evidence>
<sequence>MSVVFALMVVVLTPFVVDVTSTNGSEIAAFGSTKAVVGNTTSIVEASTTNSTDEVPKFEFVCNGTINVIIQARMELFIPYFDGQSIQTKSFVVGKNASVFGGCGDEVENILFQWSPNASNVPFNLTMVIQKLPRSPSRSGSTVVHAIGFDYFVSSDVFPHTNSTGALSVSVNGSFFETPGTMGFTCAPSQNISLSGGVIFGVSCLHLEAFRNSTSKDFSWKALDCMDAPAVNKVVPIIVGVSAAILILLVIVAFLISNRRRVQGYQSL</sequence>
<protein>
    <submittedName>
        <fullName evidence="11">Lysosome-associated membrane glycoprotein 1</fullName>
    </submittedName>
</protein>
<evidence type="ECO:0000256" key="4">
    <source>
        <dbReference type="ARBA" id="ARBA00022989"/>
    </source>
</evidence>
<dbReference type="AlphaFoldDB" id="A0A0R3WNI0"/>
<gene>
    <name evidence="9" type="ORF">TTAC_LOCUS2305</name>
</gene>
<dbReference type="Proteomes" id="UP000274429">
    <property type="component" value="Unassembled WGS sequence"/>
</dbReference>
<accession>A0A0R3WNI0</accession>
<dbReference type="InterPro" id="IPR002000">
    <property type="entry name" value="Lysosome-assoc_membr_glycop"/>
</dbReference>
<evidence type="ECO:0000256" key="8">
    <source>
        <dbReference type="SAM" id="SignalP"/>
    </source>
</evidence>
<dbReference type="STRING" id="6205.A0A0R3WNI0"/>
<dbReference type="GO" id="GO:0005765">
    <property type="term" value="C:lysosomal membrane"/>
    <property type="evidence" value="ECO:0007669"/>
    <property type="project" value="TreeGrafter"/>
</dbReference>
<dbReference type="Gene3D" id="2.40.160.110">
    <property type="match status" value="1"/>
</dbReference>